<evidence type="ECO:0000313" key="1">
    <source>
        <dbReference type="EMBL" id="RXJ45589.1"/>
    </source>
</evidence>
<keyword evidence="2" id="KW-1185">Reference proteome</keyword>
<evidence type="ECO:0000313" key="2">
    <source>
        <dbReference type="Proteomes" id="UP000289792"/>
    </source>
</evidence>
<protein>
    <submittedName>
        <fullName evidence="1">Sigma-70 family RNA polymerase sigma factor</fullName>
    </submittedName>
</protein>
<proteinExistence type="predicted"/>
<dbReference type="RefSeq" id="WP_129018390.1">
    <property type="nucleotide sequence ID" value="NZ_SDDZ01000012.1"/>
</dbReference>
<dbReference type="Proteomes" id="UP000289792">
    <property type="component" value="Unassembled WGS sequence"/>
</dbReference>
<accession>A0A4Q0XFV0</accession>
<dbReference type="AlphaFoldDB" id="A0A4Q0XFV0"/>
<dbReference type="EMBL" id="SDDZ01000012">
    <property type="protein sequence ID" value="RXJ45589.1"/>
    <property type="molecule type" value="Genomic_DNA"/>
</dbReference>
<gene>
    <name evidence="1" type="ORF">ESZ48_15360</name>
</gene>
<name>A0A4Q0XFV0_9FLAO</name>
<reference evidence="1 2" key="1">
    <citation type="submission" date="2019-01" db="EMBL/GenBank/DDBJ databases">
        <title>Genome sequence of the Antarctic species Gelidibacter gilvus ACAM 158(T).</title>
        <authorList>
            <person name="Bowman J.P."/>
        </authorList>
    </citation>
    <scope>NUCLEOTIDE SEQUENCE [LARGE SCALE GENOMIC DNA]</scope>
    <source>
        <strain evidence="1 2">IC158</strain>
    </source>
</reference>
<organism evidence="1 2">
    <name type="scientific">Gelidibacter gilvus</name>
    <dbReference type="NCBI Taxonomy" id="59602"/>
    <lineage>
        <taxon>Bacteria</taxon>
        <taxon>Pseudomonadati</taxon>
        <taxon>Bacteroidota</taxon>
        <taxon>Flavobacteriia</taxon>
        <taxon>Flavobacteriales</taxon>
        <taxon>Flavobacteriaceae</taxon>
        <taxon>Gelidibacter</taxon>
    </lineage>
</organism>
<sequence length="161" mass="18517">MIKCFGANNIDDTKMFTIFNDAVIVLYEKIDDPSFNLTSSIQTFLNSVCRNIALNEFKKEKKLYKTTDQDIENMDYETQITDVLEEPTADNPYEVAIQKAFTIMKEKGGNCPEILAMFWYQKASMEDIALKFSYSNPANAKNQKAKCQKRLKEIALQLVQL</sequence>
<comment type="caution">
    <text evidence="1">The sequence shown here is derived from an EMBL/GenBank/DDBJ whole genome shotgun (WGS) entry which is preliminary data.</text>
</comment>
<dbReference type="OrthoDB" id="1163416at2"/>